<dbReference type="InterPro" id="IPR036207">
    <property type="entry name" value="B-form_Ocr"/>
</dbReference>
<accession>A0AAE8YQ39</accession>
<organism evidence="1 2">
    <name type="scientific">Bacillus phage vB_BanS_MrDarsey</name>
    <dbReference type="NCBI Taxonomy" id="2894787"/>
    <lineage>
        <taxon>Viruses</taxon>
        <taxon>Duplodnaviria</taxon>
        <taxon>Heunggongvirae</taxon>
        <taxon>Uroviricota</taxon>
        <taxon>Caudoviricetes</taxon>
        <taxon>Joanripponvirinae</taxon>
        <taxon>Tsamsavirus</taxon>
        <taxon>Tsamsavirus mrdarsey</taxon>
    </lineage>
</organism>
<evidence type="ECO:0000313" key="2">
    <source>
        <dbReference type="Proteomes" id="UP000827753"/>
    </source>
</evidence>
<dbReference type="Gene3D" id="1.20.120.780">
    <property type="entry name" value="DNA mimic ocr"/>
    <property type="match status" value="1"/>
</dbReference>
<proteinExistence type="predicted"/>
<name>A0AAE8YQ39_9CAUD</name>
<keyword evidence="2" id="KW-1185">Reference proteome</keyword>
<gene>
    <name evidence="1" type="ORF">MRDARSEY_13</name>
</gene>
<reference evidence="1 2" key="1">
    <citation type="submission" date="2021-10" db="EMBL/GenBank/DDBJ databases">
        <authorList>
            <person name="Lavering E.D."/>
            <person name="James R."/>
            <person name="Fairholm J.D."/>
            <person name="Ogilvie B.H."/>
            <person name="Thurgood T.L."/>
            <person name="Robison R.A."/>
            <person name="Grose J.H."/>
        </authorList>
    </citation>
    <scope>NUCLEOTIDE SEQUENCE [LARGE SCALE GENOMIC DNA]</scope>
</reference>
<protein>
    <submittedName>
        <fullName evidence="1">3-helical bundle, B-form DNA mimic</fullName>
    </submittedName>
</protein>
<sequence length="186" mass="21383">MTGAYNNGIVTQTTTKGDVNMIELKDYELNNILEDEEDVLERFYEYNGSTYICDATGEIADNAIPIYNHQIWENASDIQEHIEEALSNGLVDTSGEVDLIKIFQAGYYEYYNQSLSENLDILCYNYVAKLVNDYLQNEDTDSIDEDAIESRIESETDSYDHNNTFDALEEIAKEIIEEIKEEEFAM</sequence>
<dbReference type="Proteomes" id="UP000827753">
    <property type="component" value="Segment"/>
</dbReference>
<evidence type="ECO:0000313" key="1">
    <source>
        <dbReference type="EMBL" id="UGO47845.1"/>
    </source>
</evidence>
<dbReference type="EMBL" id="OK499987">
    <property type="protein sequence ID" value="UGO47845.1"/>
    <property type="molecule type" value="Genomic_DNA"/>
</dbReference>